<dbReference type="EMBL" id="CAJVCH010013864">
    <property type="protein sequence ID" value="CAG7676591.1"/>
    <property type="molecule type" value="Genomic_DNA"/>
</dbReference>
<evidence type="ECO:0000313" key="1">
    <source>
        <dbReference type="EMBL" id="CAG7676591.1"/>
    </source>
</evidence>
<name>A0A8J2J586_9HEXA</name>
<sequence length="46" mass="5027">MDMTPTMGTIVALRMSITTGGTNNQQRFTFNVDKNIFGSEEIASSL</sequence>
<comment type="caution">
    <text evidence="1">The sequence shown here is derived from an EMBL/GenBank/DDBJ whole genome shotgun (WGS) entry which is preliminary data.</text>
</comment>
<dbReference type="AlphaFoldDB" id="A0A8J2J586"/>
<gene>
    <name evidence="1" type="ORF">AFUS01_LOCUS2427</name>
</gene>
<feature type="non-terminal residue" evidence="1">
    <location>
        <position position="1"/>
    </location>
</feature>
<reference evidence="1" key="1">
    <citation type="submission" date="2021-06" db="EMBL/GenBank/DDBJ databases">
        <authorList>
            <person name="Hodson N. C."/>
            <person name="Mongue J. A."/>
            <person name="Jaron S. K."/>
        </authorList>
    </citation>
    <scope>NUCLEOTIDE SEQUENCE</scope>
</reference>
<proteinExistence type="predicted"/>
<accession>A0A8J2J586</accession>
<keyword evidence="2" id="KW-1185">Reference proteome</keyword>
<evidence type="ECO:0000313" key="2">
    <source>
        <dbReference type="Proteomes" id="UP000708208"/>
    </source>
</evidence>
<dbReference type="Proteomes" id="UP000708208">
    <property type="component" value="Unassembled WGS sequence"/>
</dbReference>
<protein>
    <submittedName>
        <fullName evidence="1">Uncharacterized protein</fullName>
    </submittedName>
</protein>
<organism evidence="1 2">
    <name type="scientific">Allacma fusca</name>
    <dbReference type="NCBI Taxonomy" id="39272"/>
    <lineage>
        <taxon>Eukaryota</taxon>
        <taxon>Metazoa</taxon>
        <taxon>Ecdysozoa</taxon>
        <taxon>Arthropoda</taxon>
        <taxon>Hexapoda</taxon>
        <taxon>Collembola</taxon>
        <taxon>Symphypleona</taxon>
        <taxon>Sminthuridae</taxon>
        <taxon>Allacma</taxon>
    </lineage>
</organism>